<sequence length="160" mass="18058">MDPVEDEFGELFNSRLEAGIRAVVILESLRPLHADVSEMVLFDHVVVHASDLGGPPSLHAKIPERRGELLVRRRLVEAGLELMRRCHLLEKATDDNGFVWRASDDAASYVELLESPYSRHLKHCATWLAEEINTRTKPGFSAFARQTLGDWTESFSYRGG</sequence>
<evidence type="ECO:0000313" key="1">
    <source>
        <dbReference type="EMBL" id="AIC29520.1"/>
    </source>
</evidence>
<dbReference type="HOGENOM" id="CLU_134406_0_0_5"/>
<evidence type="ECO:0008006" key="3">
    <source>
        <dbReference type="Google" id="ProtNLM"/>
    </source>
</evidence>
<reference evidence="1 2" key="1">
    <citation type="submission" date="2013-12" db="EMBL/GenBank/DDBJ databases">
        <title>Complete genome sequence of Rhizobium etli bv. mimosae IE4771.</title>
        <authorList>
            <person name="Bustos P."/>
            <person name="Santamaria R.I."/>
            <person name="Lozano L."/>
            <person name="Ormeno-Orrillo E."/>
            <person name="Rogel M.A."/>
            <person name="Romero D."/>
            <person name="Cevallos M.A."/>
            <person name="Martinez-Romero E."/>
            <person name="Gonzalez V."/>
        </authorList>
    </citation>
    <scope>NUCLEOTIDE SEQUENCE [LARGE SCALE GENOMIC DNA]</scope>
    <source>
        <strain evidence="1 2">IE4771</strain>
        <plasmid evidence="2">Plasmid pRetIE4771a</plasmid>
    </source>
</reference>
<dbReference type="InterPro" id="IPR046904">
    <property type="entry name" value="ABC-3C_MC2"/>
</dbReference>
<dbReference type="EMBL" id="CP006987">
    <property type="protein sequence ID" value="AIC29520.1"/>
    <property type="molecule type" value="Genomic_DNA"/>
</dbReference>
<dbReference type="RefSeq" id="WP_051649902.1">
    <property type="nucleotide sequence ID" value="NZ_CP006987.1"/>
</dbReference>
<dbReference type="Pfam" id="PF20288">
    <property type="entry name" value="MC2"/>
    <property type="match status" value="1"/>
</dbReference>
<proteinExistence type="predicted"/>
<protein>
    <recommendedName>
        <fullName evidence="3">Threonine efflux protein</fullName>
    </recommendedName>
</protein>
<dbReference type="OrthoDB" id="8662245at2"/>
<keyword evidence="1" id="KW-0614">Plasmid</keyword>
<gene>
    <name evidence="1" type="ORF">IE4771_PA00013</name>
</gene>
<geneLocation type="plasmid" evidence="1 2">
    <name>pRetIE4771a</name>
</geneLocation>
<dbReference type="KEGG" id="rei:IE4771_PA00013"/>
<dbReference type="AlphaFoldDB" id="A0A060IBQ1"/>
<organism evidence="1 2">
    <name type="scientific">Rhizobium etli bv. mimosae str. IE4771</name>
    <dbReference type="NCBI Taxonomy" id="1432050"/>
    <lineage>
        <taxon>Bacteria</taxon>
        <taxon>Pseudomonadati</taxon>
        <taxon>Pseudomonadota</taxon>
        <taxon>Alphaproteobacteria</taxon>
        <taxon>Hyphomicrobiales</taxon>
        <taxon>Rhizobiaceae</taxon>
        <taxon>Rhizobium/Agrobacterium group</taxon>
        <taxon>Rhizobium</taxon>
    </lineage>
</organism>
<name>A0A060IBQ1_RHIET</name>
<dbReference type="Proteomes" id="UP000027180">
    <property type="component" value="Plasmid pRetIE4771a"/>
</dbReference>
<evidence type="ECO:0000313" key="2">
    <source>
        <dbReference type="Proteomes" id="UP000027180"/>
    </source>
</evidence>
<accession>A0A060IBQ1</accession>